<comment type="caution">
    <text evidence="1">The sequence shown here is derived from an EMBL/GenBank/DDBJ whole genome shotgun (WGS) entry which is preliminary data.</text>
</comment>
<keyword evidence="2" id="KW-1185">Reference proteome</keyword>
<dbReference type="Gene3D" id="3.30.420.250">
    <property type="match status" value="1"/>
</dbReference>
<dbReference type="InterPro" id="IPR024213">
    <property type="entry name" value="DUF3822"/>
</dbReference>
<dbReference type="Pfam" id="PF12864">
    <property type="entry name" value="DUF3822"/>
    <property type="match status" value="1"/>
</dbReference>
<protein>
    <submittedName>
        <fullName evidence="1">DUF3822 family protein</fullName>
    </submittedName>
</protein>
<name>A0A437PXC2_9BACT</name>
<reference evidence="1 2" key="1">
    <citation type="submission" date="2019-01" db="EMBL/GenBank/DDBJ databases">
        <authorList>
            <person name="Chen W.-M."/>
        </authorList>
    </citation>
    <scope>NUCLEOTIDE SEQUENCE [LARGE SCALE GENOMIC DNA]</scope>
    <source>
        <strain evidence="1 2">FSY-15</strain>
    </source>
</reference>
<dbReference type="OrthoDB" id="658622at2"/>
<dbReference type="Proteomes" id="UP000282832">
    <property type="component" value="Unassembled WGS sequence"/>
</dbReference>
<proteinExistence type="predicted"/>
<sequence length="233" mass="27493">MQRKVQLQIRLSESGITIKNQTNESLTQEFISWKNSENVKQILENKFGISPLSIQKLEVEIENSLFLLIPTTYYSTLFLKRFLEISFGKNELDNMEVHSQEVEKEKSQLAFLVSSKWKDYLSFHFPLAKINYHHFIGNQLNQLSKFMRNQFHVWFTNDIAYVILRKNSKLQLVNAFEVKSAIELAFYLHSIRDTFDVNLNKETFTFYGSESLSNEFKNELLKYSIPTNSYEKS</sequence>
<evidence type="ECO:0000313" key="2">
    <source>
        <dbReference type="Proteomes" id="UP000282832"/>
    </source>
</evidence>
<organism evidence="1 2">
    <name type="scientific">Sandaracinomonas limnophila</name>
    <dbReference type="NCBI Taxonomy" id="1862386"/>
    <lineage>
        <taxon>Bacteria</taxon>
        <taxon>Pseudomonadati</taxon>
        <taxon>Bacteroidota</taxon>
        <taxon>Cytophagia</taxon>
        <taxon>Cytophagales</taxon>
        <taxon>Flectobacillaceae</taxon>
        <taxon>Sandaracinomonas</taxon>
    </lineage>
</organism>
<accession>A0A437PXC2</accession>
<dbReference type="Gene3D" id="3.30.420.260">
    <property type="match status" value="1"/>
</dbReference>
<dbReference type="AlphaFoldDB" id="A0A437PXC2"/>
<gene>
    <name evidence="1" type="ORF">EOJ36_02350</name>
</gene>
<evidence type="ECO:0000313" key="1">
    <source>
        <dbReference type="EMBL" id="RVU26858.1"/>
    </source>
</evidence>
<dbReference type="EMBL" id="SACY01000001">
    <property type="protein sequence ID" value="RVU26858.1"/>
    <property type="molecule type" value="Genomic_DNA"/>
</dbReference>